<keyword evidence="1" id="KW-0472">Membrane</keyword>
<keyword evidence="1" id="KW-0812">Transmembrane</keyword>
<name>A0A9N7U701_PLEPL</name>
<dbReference type="AlphaFoldDB" id="A0A9N7U701"/>
<dbReference type="Proteomes" id="UP001153269">
    <property type="component" value="Unassembled WGS sequence"/>
</dbReference>
<evidence type="ECO:0000256" key="1">
    <source>
        <dbReference type="SAM" id="Phobius"/>
    </source>
</evidence>
<proteinExistence type="predicted"/>
<dbReference type="EMBL" id="CADEAL010000828">
    <property type="protein sequence ID" value="CAB1425721.1"/>
    <property type="molecule type" value="Genomic_DNA"/>
</dbReference>
<keyword evidence="1" id="KW-1133">Transmembrane helix</keyword>
<keyword evidence="3" id="KW-1185">Reference proteome</keyword>
<evidence type="ECO:0000313" key="2">
    <source>
        <dbReference type="EMBL" id="CAB1425721.1"/>
    </source>
</evidence>
<sequence length="139" mass="14794">MVGRGVEGWRGGGVVGVVGWWYERRYTPVIIIIIIIILLLFSTTTSGGLINVSPAGPPPCVRPDPKAMDPGKEAVKEFATNREEPRHKGKPTQAACFLCVCPEDSGAPSLSTGVYMHSGAGRLRLAAGAGVTKKLHFHT</sequence>
<organism evidence="2 3">
    <name type="scientific">Pleuronectes platessa</name>
    <name type="common">European plaice</name>
    <dbReference type="NCBI Taxonomy" id="8262"/>
    <lineage>
        <taxon>Eukaryota</taxon>
        <taxon>Metazoa</taxon>
        <taxon>Chordata</taxon>
        <taxon>Craniata</taxon>
        <taxon>Vertebrata</taxon>
        <taxon>Euteleostomi</taxon>
        <taxon>Actinopterygii</taxon>
        <taxon>Neopterygii</taxon>
        <taxon>Teleostei</taxon>
        <taxon>Neoteleostei</taxon>
        <taxon>Acanthomorphata</taxon>
        <taxon>Carangaria</taxon>
        <taxon>Pleuronectiformes</taxon>
        <taxon>Pleuronectoidei</taxon>
        <taxon>Pleuronectidae</taxon>
        <taxon>Pleuronectes</taxon>
    </lineage>
</organism>
<reference evidence="2" key="1">
    <citation type="submission" date="2020-03" db="EMBL/GenBank/DDBJ databases">
        <authorList>
            <person name="Weist P."/>
        </authorList>
    </citation>
    <scope>NUCLEOTIDE SEQUENCE</scope>
</reference>
<feature type="transmembrane region" description="Helical" evidence="1">
    <location>
        <begin position="29"/>
        <end position="50"/>
    </location>
</feature>
<gene>
    <name evidence="2" type="ORF">PLEPLA_LOCUS13654</name>
</gene>
<comment type="caution">
    <text evidence="2">The sequence shown here is derived from an EMBL/GenBank/DDBJ whole genome shotgun (WGS) entry which is preliminary data.</text>
</comment>
<evidence type="ECO:0000313" key="3">
    <source>
        <dbReference type="Proteomes" id="UP001153269"/>
    </source>
</evidence>
<accession>A0A9N7U701</accession>
<protein>
    <submittedName>
        <fullName evidence="2">Uncharacterized protein</fullName>
    </submittedName>
</protein>